<proteinExistence type="predicted"/>
<name>A0ACC0KPX8_CHOFU</name>
<evidence type="ECO:0000313" key="1">
    <source>
        <dbReference type="EMBL" id="KAI8438353.1"/>
    </source>
</evidence>
<protein>
    <submittedName>
        <fullName evidence="1">Uncharacterized protein</fullName>
    </submittedName>
</protein>
<organism evidence="1 2">
    <name type="scientific">Choristoneura fumiferana</name>
    <name type="common">Spruce budworm moth</name>
    <name type="synonym">Archips fumiferana</name>
    <dbReference type="NCBI Taxonomy" id="7141"/>
    <lineage>
        <taxon>Eukaryota</taxon>
        <taxon>Metazoa</taxon>
        <taxon>Ecdysozoa</taxon>
        <taxon>Arthropoda</taxon>
        <taxon>Hexapoda</taxon>
        <taxon>Insecta</taxon>
        <taxon>Pterygota</taxon>
        <taxon>Neoptera</taxon>
        <taxon>Endopterygota</taxon>
        <taxon>Lepidoptera</taxon>
        <taxon>Glossata</taxon>
        <taxon>Ditrysia</taxon>
        <taxon>Tortricoidea</taxon>
        <taxon>Tortricidae</taxon>
        <taxon>Tortricinae</taxon>
        <taxon>Choristoneura</taxon>
    </lineage>
</organism>
<dbReference type="Proteomes" id="UP001064048">
    <property type="component" value="Chromosome 18"/>
</dbReference>
<evidence type="ECO:0000313" key="2">
    <source>
        <dbReference type="Proteomes" id="UP001064048"/>
    </source>
</evidence>
<dbReference type="EMBL" id="CM046118">
    <property type="protein sequence ID" value="KAI8438353.1"/>
    <property type="molecule type" value="Genomic_DNA"/>
</dbReference>
<accession>A0ACC0KPX8</accession>
<gene>
    <name evidence="1" type="ORF">MSG28_010918</name>
</gene>
<reference evidence="1 2" key="1">
    <citation type="journal article" date="2022" name="Genome Biol. Evol.">
        <title>The Spruce Budworm Genome: Reconstructing the Evolutionary History of Antifreeze Proteins.</title>
        <authorList>
            <person name="Beliveau C."/>
            <person name="Gagne P."/>
            <person name="Picq S."/>
            <person name="Vernygora O."/>
            <person name="Keeling C.I."/>
            <person name="Pinkney K."/>
            <person name="Doucet D."/>
            <person name="Wen F."/>
            <person name="Johnston J.S."/>
            <person name="Maaroufi H."/>
            <person name="Boyle B."/>
            <person name="Laroche J."/>
            <person name="Dewar K."/>
            <person name="Juretic N."/>
            <person name="Blackburn G."/>
            <person name="Nisole A."/>
            <person name="Brunet B."/>
            <person name="Brandao M."/>
            <person name="Lumley L."/>
            <person name="Duan J."/>
            <person name="Quan G."/>
            <person name="Lucarotti C.J."/>
            <person name="Roe A.D."/>
            <person name="Sperling F.A.H."/>
            <person name="Levesque R.C."/>
            <person name="Cusson M."/>
        </authorList>
    </citation>
    <scope>NUCLEOTIDE SEQUENCE [LARGE SCALE GENOMIC DNA]</scope>
    <source>
        <strain evidence="1">Glfc:IPQL:Cfum</strain>
    </source>
</reference>
<comment type="caution">
    <text evidence="1">The sequence shown here is derived from an EMBL/GenBank/DDBJ whole genome shotgun (WGS) entry which is preliminary data.</text>
</comment>
<keyword evidence="2" id="KW-1185">Reference proteome</keyword>
<sequence>MVIFRRQAFQPEFVEPITNLTVPIGRNATFRCLVQNLGGYRVGWVKADTKAIQAIHVHVITNNHRVGVSHNGQTVWNLHIRNVQEEDRGQYMCQINTDPMKSQMGYLDVVIPPDFIPEETSSDVMVPEGGTVRVACRALNMSKEEVLTLSKVSRSDMGAYLCIASNGVPPTVSKRILIKVHFHPVIQVPNQLVGAPLGTDVTLECYVESSPKSINYWNASLDTMRSSGSELMLLRHANVPLLNWD</sequence>